<organism evidence="2 3">
    <name type="scientific">Goodfellowiella coeruleoviolacea</name>
    <dbReference type="NCBI Taxonomy" id="334858"/>
    <lineage>
        <taxon>Bacteria</taxon>
        <taxon>Bacillati</taxon>
        <taxon>Actinomycetota</taxon>
        <taxon>Actinomycetes</taxon>
        <taxon>Pseudonocardiales</taxon>
        <taxon>Pseudonocardiaceae</taxon>
        <taxon>Goodfellowiella</taxon>
    </lineage>
</organism>
<dbReference type="InterPro" id="IPR029068">
    <property type="entry name" value="Glyas_Bleomycin-R_OHBP_Dase"/>
</dbReference>
<evidence type="ECO:0000313" key="3">
    <source>
        <dbReference type="Proteomes" id="UP001206128"/>
    </source>
</evidence>
<feature type="domain" description="PhnB-like" evidence="1">
    <location>
        <begin position="3"/>
        <end position="116"/>
    </location>
</feature>
<dbReference type="EMBL" id="JAMTCK010000004">
    <property type="protein sequence ID" value="MCP2165031.1"/>
    <property type="molecule type" value="Genomic_DNA"/>
</dbReference>
<protein>
    <submittedName>
        <fullName evidence="2">Glyoxalase superfamily enzyme, possibly 3-demethylubiquinone-9 3-methyltransferase</fullName>
    </submittedName>
</protein>
<keyword evidence="3" id="KW-1185">Reference proteome</keyword>
<name>A0AAE3GB65_9PSEU</name>
<dbReference type="CDD" id="cd06588">
    <property type="entry name" value="PhnB_like"/>
    <property type="match status" value="1"/>
</dbReference>
<comment type="caution">
    <text evidence="2">The sequence shown here is derived from an EMBL/GenBank/DDBJ whole genome shotgun (WGS) entry which is preliminary data.</text>
</comment>
<dbReference type="SUPFAM" id="SSF54593">
    <property type="entry name" value="Glyoxalase/Bleomycin resistance protein/Dihydroxybiphenyl dioxygenase"/>
    <property type="match status" value="1"/>
</dbReference>
<dbReference type="RefSeq" id="WP_253769461.1">
    <property type="nucleotide sequence ID" value="NZ_JAMTCK010000004.1"/>
</dbReference>
<sequence>MREIVTHLAFDNQAEEAVRFYTSLIPNSRITGITHFRADEPGPEGTVRTIRFEMLGQKFLAVNGGPHFTFTEGVSLLVACDTQAEIDELWERLRAGGTTQPCGWVTDRYGLSWQITAAVEDAYLYGPDPEAAQRVVSAIYRMTKIDIAEIERAYRGE</sequence>
<dbReference type="InterPro" id="IPR009725">
    <property type="entry name" value="3_dmu_93_MTrfase"/>
</dbReference>
<dbReference type="Gene3D" id="3.10.180.10">
    <property type="entry name" value="2,3-Dihydroxybiphenyl 1,2-Dioxygenase, domain 1"/>
    <property type="match status" value="1"/>
</dbReference>
<dbReference type="Proteomes" id="UP001206128">
    <property type="component" value="Unassembled WGS sequence"/>
</dbReference>
<evidence type="ECO:0000259" key="1">
    <source>
        <dbReference type="Pfam" id="PF06983"/>
    </source>
</evidence>
<dbReference type="InterPro" id="IPR028973">
    <property type="entry name" value="PhnB-like"/>
</dbReference>
<gene>
    <name evidence="2" type="ORF">LX83_001880</name>
</gene>
<proteinExistence type="predicted"/>
<reference evidence="2" key="1">
    <citation type="submission" date="2022-06" db="EMBL/GenBank/DDBJ databases">
        <title>Genomic Encyclopedia of Archaeal and Bacterial Type Strains, Phase II (KMG-II): from individual species to whole genera.</title>
        <authorList>
            <person name="Goeker M."/>
        </authorList>
    </citation>
    <scope>NUCLEOTIDE SEQUENCE</scope>
    <source>
        <strain evidence="2">DSM 43935</strain>
    </source>
</reference>
<dbReference type="PIRSF" id="PIRSF021700">
    <property type="entry name" value="3_dmu_93_MTrfase"/>
    <property type="match status" value="1"/>
</dbReference>
<dbReference type="PANTHER" id="PTHR33990">
    <property type="entry name" value="PROTEIN YJDN-RELATED"/>
    <property type="match status" value="1"/>
</dbReference>
<dbReference type="AlphaFoldDB" id="A0AAE3GB65"/>
<accession>A0AAE3GB65</accession>
<dbReference type="Pfam" id="PF06983">
    <property type="entry name" value="3-dmu-9_3-mt"/>
    <property type="match status" value="1"/>
</dbReference>
<evidence type="ECO:0000313" key="2">
    <source>
        <dbReference type="EMBL" id="MCP2165031.1"/>
    </source>
</evidence>